<keyword evidence="3" id="KW-1185">Reference proteome</keyword>
<accession>A0A1J4NMH7</accession>
<dbReference type="OrthoDB" id="8479510at2"/>
<evidence type="ECO:0000259" key="1">
    <source>
        <dbReference type="Pfam" id="PF13592"/>
    </source>
</evidence>
<dbReference type="STRING" id="1428628.WN71_039190"/>
<dbReference type="GO" id="GO:0003677">
    <property type="term" value="F:DNA binding"/>
    <property type="evidence" value="ECO:0007669"/>
    <property type="project" value="UniProtKB-KW"/>
</dbReference>
<evidence type="ECO:0000313" key="3">
    <source>
        <dbReference type="Proteomes" id="UP000034196"/>
    </source>
</evidence>
<protein>
    <submittedName>
        <fullName evidence="2">DNA-binding protein</fullName>
    </submittedName>
</protein>
<proteinExistence type="predicted"/>
<feature type="domain" description="Winged helix-turn helix" evidence="1">
    <location>
        <begin position="98"/>
        <end position="156"/>
    </location>
</feature>
<dbReference type="EMBL" id="LAVA02000179">
    <property type="protein sequence ID" value="OIJ62509.1"/>
    <property type="molecule type" value="Genomic_DNA"/>
</dbReference>
<evidence type="ECO:0000313" key="2">
    <source>
        <dbReference type="EMBL" id="OIJ62509.1"/>
    </source>
</evidence>
<dbReference type="InterPro" id="IPR025959">
    <property type="entry name" value="Winged_HTH_dom"/>
</dbReference>
<name>A0A1J4NMH7_9ACTN</name>
<gene>
    <name evidence="2" type="ORF">WN71_039190</name>
</gene>
<dbReference type="AlphaFoldDB" id="A0A1J4NMH7"/>
<sequence>MRYADGGGLTAAGRAKREAVRFEAAEMFEQGVRPPEVARRLRVTRKSAYAWHADWREGGSAALASRGPGGFRCQLTDAQAEQLQAELEAGPAVHGWTEDQRWTLARVAELIHSLFGYRYTPRGVSYLLHRLGWSPQVPAHRAVERDEQAVARWRTEQWSRVRGWPSSWARGSSSRTRPGKT</sequence>
<keyword evidence="2" id="KW-0238">DNA-binding</keyword>
<dbReference type="SUPFAM" id="SSF46689">
    <property type="entry name" value="Homeodomain-like"/>
    <property type="match status" value="1"/>
</dbReference>
<dbReference type="InterPro" id="IPR009057">
    <property type="entry name" value="Homeodomain-like_sf"/>
</dbReference>
<dbReference type="Proteomes" id="UP000034196">
    <property type="component" value="Unassembled WGS sequence"/>
</dbReference>
<organism evidence="2 3">
    <name type="scientific">Streptomyces mangrovisoli</name>
    <dbReference type="NCBI Taxonomy" id="1428628"/>
    <lineage>
        <taxon>Bacteria</taxon>
        <taxon>Bacillati</taxon>
        <taxon>Actinomycetota</taxon>
        <taxon>Actinomycetes</taxon>
        <taxon>Kitasatosporales</taxon>
        <taxon>Streptomycetaceae</taxon>
        <taxon>Streptomyces</taxon>
    </lineage>
</organism>
<dbReference type="Pfam" id="PF13592">
    <property type="entry name" value="HTH_33"/>
    <property type="match status" value="1"/>
</dbReference>
<comment type="caution">
    <text evidence="2">The sequence shown here is derived from an EMBL/GenBank/DDBJ whole genome shotgun (WGS) entry which is preliminary data.</text>
</comment>
<reference evidence="2" key="1">
    <citation type="submission" date="2016-10" db="EMBL/GenBank/DDBJ databases">
        <title>Genome sequence of Streptomyces mangrovisoli MUSC 149.</title>
        <authorList>
            <person name="Lee L.-H."/>
            <person name="Ser H.-L."/>
        </authorList>
    </citation>
    <scope>NUCLEOTIDE SEQUENCE [LARGE SCALE GENOMIC DNA]</scope>
    <source>
        <strain evidence="2">MUSC 149</strain>
    </source>
</reference>
<dbReference type="Pfam" id="PF13384">
    <property type="entry name" value="HTH_23"/>
    <property type="match status" value="1"/>
</dbReference>